<evidence type="ECO:0000256" key="2">
    <source>
        <dbReference type="ARBA" id="ARBA00022801"/>
    </source>
</evidence>
<dbReference type="GO" id="GO:0016787">
    <property type="term" value="F:hydrolase activity"/>
    <property type="evidence" value="ECO:0007669"/>
    <property type="project" value="UniProtKB-KW"/>
</dbReference>
<dbReference type="PANTHER" id="PTHR48081:SF17">
    <property type="entry name" value="ALPHA_BETA HYDROLASE FOLD-3 DOMAIN-CONTAINING PROTEIN"/>
    <property type="match status" value="1"/>
</dbReference>
<dbReference type="RefSeq" id="XP_025578993.1">
    <property type="nucleotide sequence ID" value="XM_025714253.1"/>
</dbReference>
<dbReference type="VEuPathDB" id="FungiDB:BO80DRAFT_206022"/>
<dbReference type="PANTHER" id="PTHR48081">
    <property type="entry name" value="AB HYDROLASE SUPERFAMILY PROTEIN C4A8.06C"/>
    <property type="match status" value="1"/>
</dbReference>
<gene>
    <name evidence="5" type="ORF">BO80DRAFT_206022</name>
</gene>
<keyword evidence="2 5" id="KW-0378">Hydrolase</keyword>
<feature type="active site" evidence="3">
    <location>
        <position position="212"/>
    </location>
</feature>
<dbReference type="Pfam" id="PF07859">
    <property type="entry name" value="Abhydrolase_3"/>
    <property type="match status" value="1"/>
</dbReference>
<sequence length="379" mass="41492">MASLRTILVKSWALATLPFRIVGICLYYAFPFTRPHPGWTYHQAIGLKLFDLWWRYSVTVSFHAQKTLLPGNEKDRFIVMQLAPSTAPRHYYRGILLTNPAIRPLPVGAVWYSATGTSPKGPFPNGMVLHFHGGAYVLGGARPLEGGWGPQQLSGILNKPVLQVQYRLAGPTPAASTHTRFPAALQDAITAYAYVLDVLRVPPQQLIISGDSAGASLAVTVLRYLATETNVDGPDRRLPLPRAAFLWSPWLDLSPEGTARIDQHRNARSDYLNGALAEWGASCYAPLEGNSREQAWLSPLGREFPVISTGMFVQTGTAEVMVDENLQFVEEMKGIGNTAKAWVVEGATHDIFAAGQILGMVPEAQKAMRAAGEFADRLL</sequence>
<dbReference type="InterPro" id="IPR033140">
    <property type="entry name" value="Lipase_GDXG_put_SER_AS"/>
</dbReference>
<dbReference type="Proteomes" id="UP000249402">
    <property type="component" value="Unassembled WGS sequence"/>
</dbReference>
<protein>
    <submittedName>
        <fullName evidence="5">Alpha/beta-hydrolase</fullName>
    </submittedName>
</protein>
<dbReference type="PROSITE" id="PS01174">
    <property type="entry name" value="LIPASE_GDXG_SER"/>
    <property type="match status" value="1"/>
</dbReference>
<feature type="domain" description="Alpha/beta hydrolase fold-3" evidence="4">
    <location>
        <begin position="128"/>
        <end position="352"/>
    </location>
</feature>
<dbReference type="OrthoDB" id="2152029at2759"/>
<dbReference type="STRING" id="1448316.A0A395HAI8"/>
<evidence type="ECO:0000256" key="3">
    <source>
        <dbReference type="PROSITE-ProRule" id="PRU10038"/>
    </source>
</evidence>
<dbReference type="Gene3D" id="3.40.50.1820">
    <property type="entry name" value="alpha/beta hydrolase"/>
    <property type="match status" value="1"/>
</dbReference>
<dbReference type="InterPro" id="IPR050300">
    <property type="entry name" value="GDXG_lipolytic_enzyme"/>
</dbReference>
<evidence type="ECO:0000313" key="6">
    <source>
        <dbReference type="Proteomes" id="UP000249402"/>
    </source>
</evidence>
<evidence type="ECO:0000313" key="5">
    <source>
        <dbReference type="EMBL" id="RAL04666.1"/>
    </source>
</evidence>
<reference evidence="5 6" key="1">
    <citation type="submission" date="2018-02" db="EMBL/GenBank/DDBJ databases">
        <title>The genomes of Aspergillus section Nigri reveals drivers in fungal speciation.</title>
        <authorList>
            <consortium name="DOE Joint Genome Institute"/>
            <person name="Vesth T.C."/>
            <person name="Nybo J."/>
            <person name="Theobald S."/>
            <person name="Brandl J."/>
            <person name="Frisvad J.C."/>
            <person name="Nielsen K.F."/>
            <person name="Lyhne E.K."/>
            <person name="Kogle M.E."/>
            <person name="Kuo A."/>
            <person name="Riley R."/>
            <person name="Clum A."/>
            <person name="Nolan M."/>
            <person name="Lipzen A."/>
            <person name="Salamov A."/>
            <person name="Henrissat B."/>
            <person name="Wiebenga A."/>
            <person name="De vries R.P."/>
            <person name="Grigoriev I.V."/>
            <person name="Mortensen U.H."/>
            <person name="Andersen M.R."/>
            <person name="Baker S.E."/>
        </authorList>
    </citation>
    <scope>NUCLEOTIDE SEQUENCE [LARGE SCALE GENOMIC DNA]</scope>
    <source>
        <strain evidence="5 6">CBS 121593</strain>
    </source>
</reference>
<dbReference type="InterPro" id="IPR029058">
    <property type="entry name" value="AB_hydrolase_fold"/>
</dbReference>
<dbReference type="EMBL" id="KZ824423">
    <property type="protein sequence ID" value="RAL04666.1"/>
    <property type="molecule type" value="Genomic_DNA"/>
</dbReference>
<organism evidence="5 6">
    <name type="scientific">Aspergillus ibericus CBS 121593</name>
    <dbReference type="NCBI Taxonomy" id="1448316"/>
    <lineage>
        <taxon>Eukaryota</taxon>
        <taxon>Fungi</taxon>
        <taxon>Dikarya</taxon>
        <taxon>Ascomycota</taxon>
        <taxon>Pezizomycotina</taxon>
        <taxon>Eurotiomycetes</taxon>
        <taxon>Eurotiomycetidae</taxon>
        <taxon>Eurotiales</taxon>
        <taxon>Aspergillaceae</taxon>
        <taxon>Aspergillus</taxon>
        <taxon>Aspergillus subgen. Circumdati</taxon>
    </lineage>
</organism>
<accession>A0A395HAI8</accession>
<dbReference type="InterPro" id="IPR013094">
    <property type="entry name" value="AB_hydrolase_3"/>
</dbReference>
<dbReference type="SUPFAM" id="SSF53474">
    <property type="entry name" value="alpha/beta-Hydrolases"/>
    <property type="match status" value="1"/>
</dbReference>
<evidence type="ECO:0000259" key="4">
    <source>
        <dbReference type="Pfam" id="PF07859"/>
    </source>
</evidence>
<comment type="similarity">
    <text evidence="1">Belongs to the 'GDXG' lipolytic enzyme family.</text>
</comment>
<name>A0A395HAI8_9EURO</name>
<dbReference type="AlphaFoldDB" id="A0A395HAI8"/>
<proteinExistence type="inferred from homology"/>
<evidence type="ECO:0000256" key="1">
    <source>
        <dbReference type="ARBA" id="ARBA00010515"/>
    </source>
</evidence>
<dbReference type="GeneID" id="37219118"/>
<keyword evidence="6" id="KW-1185">Reference proteome</keyword>